<gene>
    <name evidence="1" type="ORF">DERP_003234</name>
</gene>
<accession>A0ABQ8JIW8</accession>
<evidence type="ECO:0000313" key="1">
    <source>
        <dbReference type="EMBL" id="KAH9422557.1"/>
    </source>
</evidence>
<comment type="caution">
    <text evidence="1">The sequence shown here is derived from an EMBL/GenBank/DDBJ whole genome shotgun (WGS) entry which is preliminary data.</text>
</comment>
<dbReference type="Proteomes" id="UP000887458">
    <property type="component" value="Unassembled WGS sequence"/>
</dbReference>
<keyword evidence="2" id="KW-1185">Reference proteome</keyword>
<organism evidence="1 2">
    <name type="scientific">Dermatophagoides pteronyssinus</name>
    <name type="common">European house dust mite</name>
    <dbReference type="NCBI Taxonomy" id="6956"/>
    <lineage>
        <taxon>Eukaryota</taxon>
        <taxon>Metazoa</taxon>
        <taxon>Ecdysozoa</taxon>
        <taxon>Arthropoda</taxon>
        <taxon>Chelicerata</taxon>
        <taxon>Arachnida</taxon>
        <taxon>Acari</taxon>
        <taxon>Acariformes</taxon>
        <taxon>Sarcoptiformes</taxon>
        <taxon>Astigmata</taxon>
        <taxon>Psoroptidia</taxon>
        <taxon>Analgoidea</taxon>
        <taxon>Pyroglyphidae</taxon>
        <taxon>Dermatophagoidinae</taxon>
        <taxon>Dermatophagoides</taxon>
    </lineage>
</organism>
<sequence length="100" mass="11318">MERIFRSESENFLDKRRSIGLFFGRTIDDDDDDDDDEDEDSLSFFVICLSSFSSTSSSSGTSSISMADIFERCDRLRCDDYNDGGRKFLGLSLSILALIQ</sequence>
<reference evidence="1 2" key="1">
    <citation type="journal article" date="2018" name="J. Allergy Clin. Immunol.">
        <title>High-quality assembly of Dermatophagoides pteronyssinus genome and transcriptome reveals a wide range of novel allergens.</title>
        <authorList>
            <person name="Liu X.Y."/>
            <person name="Yang K.Y."/>
            <person name="Wang M.Q."/>
            <person name="Kwok J.S."/>
            <person name="Zeng X."/>
            <person name="Yang Z."/>
            <person name="Xiao X.J."/>
            <person name="Lau C.P."/>
            <person name="Li Y."/>
            <person name="Huang Z.M."/>
            <person name="Ba J.G."/>
            <person name="Yim A.K."/>
            <person name="Ouyang C.Y."/>
            <person name="Ngai S.M."/>
            <person name="Chan T.F."/>
            <person name="Leung E.L."/>
            <person name="Liu L."/>
            <person name="Liu Z.G."/>
            <person name="Tsui S.K."/>
        </authorList>
    </citation>
    <scope>NUCLEOTIDE SEQUENCE [LARGE SCALE GENOMIC DNA]</scope>
    <source>
        <strain evidence="1">Derp</strain>
    </source>
</reference>
<proteinExistence type="predicted"/>
<name>A0ABQ8JIW8_DERPT</name>
<protein>
    <submittedName>
        <fullName evidence="1">Uncharacterized protein</fullName>
    </submittedName>
</protein>
<reference evidence="1 2" key="2">
    <citation type="journal article" date="2022" name="Mol. Biol. Evol.">
        <title>Comparative Genomics Reveals Insights into the Divergent Evolution of Astigmatic Mites and Household Pest Adaptations.</title>
        <authorList>
            <person name="Xiong Q."/>
            <person name="Wan A.T."/>
            <person name="Liu X."/>
            <person name="Fung C.S."/>
            <person name="Xiao X."/>
            <person name="Malainual N."/>
            <person name="Hou J."/>
            <person name="Wang L."/>
            <person name="Wang M."/>
            <person name="Yang K.Y."/>
            <person name="Cui Y."/>
            <person name="Leung E.L."/>
            <person name="Nong W."/>
            <person name="Shin S.K."/>
            <person name="Au S.W."/>
            <person name="Jeong K.Y."/>
            <person name="Chew F.T."/>
            <person name="Hui J.H."/>
            <person name="Leung T.F."/>
            <person name="Tungtrongchitr A."/>
            <person name="Zhong N."/>
            <person name="Liu Z."/>
            <person name="Tsui S.K."/>
        </authorList>
    </citation>
    <scope>NUCLEOTIDE SEQUENCE [LARGE SCALE GENOMIC DNA]</scope>
    <source>
        <strain evidence="1">Derp</strain>
    </source>
</reference>
<evidence type="ECO:0000313" key="2">
    <source>
        <dbReference type="Proteomes" id="UP000887458"/>
    </source>
</evidence>
<dbReference type="EMBL" id="NJHN03000036">
    <property type="protein sequence ID" value="KAH9422557.1"/>
    <property type="molecule type" value="Genomic_DNA"/>
</dbReference>